<evidence type="ECO:0000259" key="4">
    <source>
        <dbReference type="Pfam" id="PF00294"/>
    </source>
</evidence>
<evidence type="ECO:0000256" key="2">
    <source>
        <dbReference type="ARBA" id="ARBA00022777"/>
    </source>
</evidence>
<reference evidence="5 6" key="1">
    <citation type="submission" date="2020-08" db="EMBL/GenBank/DDBJ databases">
        <title>Genomic Encyclopedia of Type Strains, Phase IV (KMG-IV): sequencing the most valuable type-strain genomes for metagenomic binning, comparative biology and taxonomic classification.</title>
        <authorList>
            <person name="Goeker M."/>
        </authorList>
    </citation>
    <scope>NUCLEOTIDE SEQUENCE [LARGE SCALE GENOMIC DNA]</scope>
    <source>
        <strain evidence="5 6">DSM 12141</strain>
    </source>
</reference>
<dbReference type="FunFam" id="3.40.1190.20:FF:000002">
    <property type="entry name" value="Bifunctional protein HldE"/>
    <property type="match status" value="1"/>
</dbReference>
<dbReference type="GO" id="GO:0005829">
    <property type="term" value="C:cytosol"/>
    <property type="evidence" value="ECO:0007669"/>
    <property type="project" value="TreeGrafter"/>
</dbReference>
<dbReference type="InterPro" id="IPR002173">
    <property type="entry name" value="Carboh/pur_kinase_PfkB_CS"/>
</dbReference>
<comment type="caution">
    <text evidence="5">The sequence shown here is derived from an EMBL/GenBank/DDBJ whole genome shotgun (WGS) entry which is preliminary data.</text>
</comment>
<keyword evidence="1" id="KW-0808">Transferase</keyword>
<dbReference type="NCBIfam" id="TIGR02198">
    <property type="entry name" value="rfaE_dom_I"/>
    <property type="match status" value="1"/>
</dbReference>
<protein>
    <submittedName>
        <fullName evidence="5">RfaE bifunctional protein kinase chain/domain</fullName>
    </submittedName>
</protein>
<evidence type="ECO:0000313" key="6">
    <source>
        <dbReference type="Proteomes" id="UP000541136"/>
    </source>
</evidence>
<dbReference type="SUPFAM" id="SSF53613">
    <property type="entry name" value="Ribokinase-like"/>
    <property type="match status" value="1"/>
</dbReference>
<feature type="region of interest" description="Disordered" evidence="3">
    <location>
        <begin position="1"/>
        <end position="38"/>
    </location>
</feature>
<dbReference type="RefSeq" id="WP_151024936.1">
    <property type="nucleotide sequence ID" value="NZ_JACHIB010000004.1"/>
</dbReference>
<dbReference type="AlphaFoldDB" id="A0A7W9TLD2"/>
<dbReference type="Gene3D" id="3.40.1190.20">
    <property type="match status" value="1"/>
</dbReference>
<gene>
    <name evidence="5" type="ORF">HNR28_000868</name>
</gene>
<dbReference type="InterPro" id="IPR011611">
    <property type="entry name" value="PfkB_dom"/>
</dbReference>
<dbReference type="GO" id="GO:0033785">
    <property type="term" value="F:heptose 7-phosphate kinase activity"/>
    <property type="evidence" value="ECO:0007669"/>
    <property type="project" value="TreeGrafter"/>
</dbReference>
<dbReference type="InterPro" id="IPR011913">
    <property type="entry name" value="RfaE_dom_I"/>
</dbReference>
<proteinExistence type="predicted"/>
<dbReference type="GO" id="GO:0016773">
    <property type="term" value="F:phosphotransferase activity, alcohol group as acceptor"/>
    <property type="evidence" value="ECO:0007669"/>
    <property type="project" value="InterPro"/>
</dbReference>
<dbReference type="Proteomes" id="UP000541136">
    <property type="component" value="Unassembled WGS sequence"/>
</dbReference>
<dbReference type="PROSITE" id="PS00583">
    <property type="entry name" value="PFKB_KINASES_1"/>
    <property type="match status" value="1"/>
</dbReference>
<evidence type="ECO:0000313" key="5">
    <source>
        <dbReference type="EMBL" id="MBB6082839.1"/>
    </source>
</evidence>
<dbReference type="InterPro" id="IPR029056">
    <property type="entry name" value="Ribokinase-like"/>
</dbReference>
<dbReference type="EMBL" id="JACHIB010000004">
    <property type="protein sequence ID" value="MBB6082839.1"/>
    <property type="molecule type" value="Genomic_DNA"/>
</dbReference>
<keyword evidence="2 5" id="KW-0418">Kinase</keyword>
<evidence type="ECO:0000256" key="1">
    <source>
        <dbReference type="ARBA" id="ARBA00022679"/>
    </source>
</evidence>
<sequence>MTTRQSAGLAGHAGAERGGSHSEPKAPLNSGGGAPARGPESVTVFPVQAAAAARILVAGDIMLDRYWFGEVDRISPEAPVPVVRVARREDRLGGAANVARNIVALGARAGLLGVIGTDEAGDRVRALAREAGVRDHLVEDAEGMDTTLKMRVLGRQQQLLRVDFEQGPGARALDALDAGLAEALADYDLLVLSDYAKGALSRVEPMIRAARARGIPVLVDPKGHRYPRYRGATLVTPNRSEMQDAVGRWDSEDDLTRRAQALRQELELEALLITRSEQGMTLFTAEGRQHADAQAHEVFDVSGAGDTVLATLAVARAAGLDWFDAMTWANRAGGIVVGKLGTSIVTAEELTS</sequence>
<dbReference type="PANTHER" id="PTHR46969:SF1">
    <property type="entry name" value="BIFUNCTIONAL PROTEIN HLDE"/>
    <property type="match status" value="1"/>
</dbReference>
<feature type="domain" description="Carbohydrate kinase PfkB" evidence="4">
    <location>
        <begin position="54"/>
        <end position="344"/>
    </location>
</feature>
<dbReference type="Pfam" id="PF00294">
    <property type="entry name" value="PfkB"/>
    <property type="match status" value="1"/>
</dbReference>
<dbReference type="CDD" id="cd01172">
    <property type="entry name" value="RfaE_like"/>
    <property type="match status" value="1"/>
</dbReference>
<evidence type="ECO:0000256" key="3">
    <source>
        <dbReference type="SAM" id="MobiDB-lite"/>
    </source>
</evidence>
<dbReference type="GO" id="GO:0033786">
    <property type="term" value="F:heptose-1-phosphate adenylyltransferase activity"/>
    <property type="evidence" value="ECO:0007669"/>
    <property type="project" value="TreeGrafter"/>
</dbReference>
<accession>A0A7W9TLD2</accession>
<organism evidence="5 6">
    <name type="scientific">Castellaniella defragrans</name>
    <name type="common">Alcaligenes defragrans</name>
    <dbReference type="NCBI Taxonomy" id="75697"/>
    <lineage>
        <taxon>Bacteria</taxon>
        <taxon>Pseudomonadati</taxon>
        <taxon>Pseudomonadota</taxon>
        <taxon>Betaproteobacteria</taxon>
        <taxon>Burkholderiales</taxon>
        <taxon>Alcaligenaceae</taxon>
        <taxon>Castellaniella</taxon>
    </lineage>
</organism>
<feature type="compositionally biased region" description="Basic and acidic residues" evidence="3">
    <location>
        <begin position="14"/>
        <end position="24"/>
    </location>
</feature>
<dbReference type="PANTHER" id="PTHR46969">
    <property type="entry name" value="BIFUNCTIONAL PROTEIN HLDE"/>
    <property type="match status" value="1"/>
</dbReference>
<name>A0A7W9TLD2_CASDE</name>